<name>A0A1V4J8X4_PATFA</name>
<evidence type="ECO:0000313" key="2">
    <source>
        <dbReference type="Proteomes" id="UP000190648"/>
    </source>
</evidence>
<protein>
    <submittedName>
        <fullName evidence="1">Uncharacterized protein</fullName>
    </submittedName>
</protein>
<dbReference type="AlphaFoldDB" id="A0A1V4J8X4"/>
<organism evidence="1 2">
    <name type="scientific">Patagioenas fasciata monilis</name>
    <dbReference type="NCBI Taxonomy" id="372326"/>
    <lineage>
        <taxon>Eukaryota</taxon>
        <taxon>Metazoa</taxon>
        <taxon>Chordata</taxon>
        <taxon>Craniata</taxon>
        <taxon>Vertebrata</taxon>
        <taxon>Euteleostomi</taxon>
        <taxon>Archelosauria</taxon>
        <taxon>Archosauria</taxon>
        <taxon>Dinosauria</taxon>
        <taxon>Saurischia</taxon>
        <taxon>Theropoda</taxon>
        <taxon>Coelurosauria</taxon>
        <taxon>Aves</taxon>
        <taxon>Neognathae</taxon>
        <taxon>Neoaves</taxon>
        <taxon>Columbimorphae</taxon>
        <taxon>Columbiformes</taxon>
        <taxon>Columbidae</taxon>
        <taxon>Patagioenas</taxon>
    </lineage>
</organism>
<dbReference type="Proteomes" id="UP000190648">
    <property type="component" value="Unassembled WGS sequence"/>
</dbReference>
<sequence>MYCLMESHQVKEREIVKGKNQFLSTSNGNYKCSSKSYVNRRNCDVHIFDCALHFREEVIRAQLFSCTRQ</sequence>
<comment type="caution">
    <text evidence="1">The sequence shown here is derived from an EMBL/GenBank/DDBJ whole genome shotgun (WGS) entry which is preliminary data.</text>
</comment>
<reference evidence="1 2" key="1">
    <citation type="submission" date="2016-02" db="EMBL/GenBank/DDBJ databases">
        <title>Band-tailed pigeon sequencing and assembly.</title>
        <authorList>
            <person name="Soares A.E."/>
            <person name="Novak B.J."/>
            <person name="Rice E.S."/>
            <person name="O'Connell B."/>
            <person name="Chang D."/>
            <person name="Weber S."/>
            <person name="Shapiro B."/>
        </authorList>
    </citation>
    <scope>NUCLEOTIDE SEQUENCE [LARGE SCALE GENOMIC DNA]</scope>
    <source>
        <strain evidence="1">BTP2013</strain>
        <tissue evidence="1">Blood</tissue>
    </source>
</reference>
<gene>
    <name evidence="1" type="ORF">AV530_012834</name>
</gene>
<accession>A0A1V4J8X4</accession>
<evidence type="ECO:0000313" key="1">
    <source>
        <dbReference type="EMBL" id="OPJ68743.1"/>
    </source>
</evidence>
<dbReference type="EMBL" id="LSYS01008398">
    <property type="protein sequence ID" value="OPJ68743.1"/>
    <property type="molecule type" value="Genomic_DNA"/>
</dbReference>
<proteinExistence type="predicted"/>
<keyword evidence="2" id="KW-1185">Reference proteome</keyword>